<gene>
    <name evidence="2" type="ORF">T069G_05431</name>
</gene>
<dbReference type="EMBL" id="JAOPEN010000003">
    <property type="protein sequence ID" value="KAJ4860443.1"/>
    <property type="molecule type" value="Genomic_DNA"/>
</dbReference>
<keyword evidence="3" id="KW-1185">Reference proteome</keyword>
<evidence type="ECO:0000256" key="1">
    <source>
        <dbReference type="SAM" id="MobiDB-lite"/>
    </source>
</evidence>
<feature type="region of interest" description="Disordered" evidence="1">
    <location>
        <begin position="335"/>
        <end position="356"/>
    </location>
</feature>
<name>A0A9W9BIE7_9HYPO</name>
<dbReference type="AlphaFoldDB" id="A0A9W9BIE7"/>
<sequence length="547" mass="61909">MDATRVPPNSAQDKKFWEQETQEMTSSLLQHDLTITSDMNVIRFQKRITGALSVLMDYPTRVPYPEFEKLSREEQPMVTQFYTLMRTTNLQVLVDVVMQATLSHVKHTLGMEQPTFEDLLAMPLPTEADKKLWLVYFDGTERRDVIEIQEGAHESGTIVRRGKYVGSSVDNRGGGVRLAKHERAAVSKQSSEKKQRHHEELCRPGCKANLRVLAIFHHNVVERPYIGLLETLFVALLGTFVRRERPRTHNPACCYELYDEMRERSDMPVIEGDGLNGALPIHQGMTAIKHADQTFYCTVCGQELRPYSKARNACRLVDRGNPLGSRRCGPCHTAFSKDGKERTPGPDGKFRSSGGMRKQHQAWVAEGNADVCGNAACAALRQPGANFSGWMENARCGDCYAYLSYYKQSENSIAGVQERQPSEKELLARKHIWTVEEDELLKAQCELGMGYGTIARDYFPDMPAQTLRIRMGILKASRKLSRQTTKPKAPPWNDEEVKLLQDAVENKTKPKSIEHLLPQRSISAIHVKMGELRKKAQKETEFDSLGV</sequence>
<protein>
    <recommendedName>
        <fullName evidence="4">Myb-like domain-containing protein</fullName>
    </recommendedName>
</protein>
<accession>A0A9W9BIE7</accession>
<evidence type="ECO:0000313" key="3">
    <source>
        <dbReference type="Proteomes" id="UP001140511"/>
    </source>
</evidence>
<dbReference type="Proteomes" id="UP001140511">
    <property type="component" value="Unassembled WGS sequence"/>
</dbReference>
<proteinExistence type="predicted"/>
<dbReference type="GeneID" id="80867329"/>
<reference evidence="2" key="1">
    <citation type="submission" date="2022-09" db="EMBL/GenBank/DDBJ databases">
        <title>Chromosome-level assembly of Trichoderma breve T069, a fungus used in development of biopesticide product.</title>
        <authorList>
            <person name="Lin R."/>
            <person name="Liu T."/>
        </authorList>
    </citation>
    <scope>NUCLEOTIDE SEQUENCE</scope>
    <source>
        <strain evidence="2">T069</strain>
    </source>
</reference>
<dbReference type="RefSeq" id="XP_056029499.1">
    <property type="nucleotide sequence ID" value="XM_056172641.1"/>
</dbReference>
<evidence type="ECO:0008006" key="4">
    <source>
        <dbReference type="Google" id="ProtNLM"/>
    </source>
</evidence>
<comment type="caution">
    <text evidence="2">The sequence shown here is derived from an EMBL/GenBank/DDBJ whole genome shotgun (WGS) entry which is preliminary data.</text>
</comment>
<evidence type="ECO:0000313" key="2">
    <source>
        <dbReference type="EMBL" id="KAJ4860443.1"/>
    </source>
</evidence>
<feature type="compositionally biased region" description="Basic and acidic residues" evidence="1">
    <location>
        <begin position="335"/>
        <end position="350"/>
    </location>
</feature>
<organism evidence="2 3">
    <name type="scientific">Trichoderma breve</name>
    <dbReference type="NCBI Taxonomy" id="2034170"/>
    <lineage>
        <taxon>Eukaryota</taxon>
        <taxon>Fungi</taxon>
        <taxon>Dikarya</taxon>
        <taxon>Ascomycota</taxon>
        <taxon>Pezizomycotina</taxon>
        <taxon>Sordariomycetes</taxon>
        <taxon>Hypocreomycetidae</taxon>
        <taxon>Hypocreales</taxon>
        <taxon>Hypocreaceae</taxon>
        <taxon>Trichoderma</taxon>
    </lineage>
</organism>